<name>A0A0S2SXE6_TYRLO</name>
<comment type="catalytic activity">
    <reaction evidence="8">
        <text>a ubiquinone + NADH + 5 H(+)(in) = a ubiquinol + NAD(+) + 4 H(+)(out)</text>
        <dbReference type="Rhea" id="RHEA:29091"/>
        <dbReference type="Rhea" id="RHEA-COMP:9565"/>
        <dbReference type="Rhea" id="RHEA-COMP:9566"/>
        <dbReference type="ChEBI" id="CHEBI:15378"/>
        <dbReference type="ChEBI" id="CHEBI:16389"/>
        <dbReference type="ChEBI" id="CHEBI:17976"/>
        <dbReference type="ChEBI" id="CHEBI:57540"/>
        <dbReference type="ChEBI" id="CHEBI:57945"/>
        <dbReference type="EC" id="7.1.1.2"/>
    </reaction>
</comment>
<keyword evidence="11" id="KW-0496">Mitochondrion</keyword>
<feature type="domain" description="NADH:quinone oxidoreductase/Mrp antiporter transmembrane" evidence="10">
    <location>
        <begin position="105"/>
        <end position="379"/>
    </location>
</feature>
<feature type="transmembrane region" description="Helical" evidence="9">
    <location>
        <begin position="273"/>
        <end position="298"/>
    </location>
</feature>
<comment type="function">
    <text evidence="1">Core subunit of the mitochondrial membrane respiratory chain NADH dehydrogenase (Complex I) that is believed to belong to the minimal assembly required for catalysis. Complex I functions in the transfer of electrons from NADH to the respiratory chain. The immediate electron acceptor for the enzyme is believed to be ubiquinone.</text>
</comment>
<feature type="transmembrane region" description="Helical" evidence="9">
    <location>
        <begin position="150"/>
        <end position="170"/>
    </location>
</feature>
<evidence type="ECO:0000256" key="9">
    <source>
        <dbReference type="SAM" id="Phobius"/>
    </source>
</evidence>
<reference evidence="11" key="2">
    <citation type="journal article" date="2016" name="Gene">
        <title>Characterization of the complete mitochondrial genome of the storage mite pest Tyrophagus longior (Gervais) (Acari: Acaridae) and comparative mitogenomic analysis of four acarid mites.</title>
        <authorList>
            <person name="Yang B."/>
            <person name="Li C."/>
        </authorList>
    </citation>
    <scope>NUCLEOTIDE SEQUENCE</scope>
</reference>
<evidence type="ECO:0000256" key="5">
    <source>
        <dbReference type="ARBA" id="ARBA00022989"/>
    </source>
</evidence>
<gene>
    <name evidence="11" type="primary">ND5</name>
</gene>
<dbReference type="GO" id="GO:0008137">
    <property type="term" value="F:NADH dehydrogenase (ubiquinone) activity"/>
    <property type="evidence" value="ECO:0007669"/>
    <property type="project" value="UniProtKB-EC"/>
</dbReference>
<geneLocation type="mitochondrion" evidence="11"/>
<evidence type="ECO:0000256" key="2">
    <source>
        <dbReference type="ARBA" id="ARBA00004141"/>
    </source>
</evidence>
<dbReference type="PANTHER" id="PTHR42829">
    <property type="entry name" value="NADH-UBIQUINONE OXIDOREDUCTASE CHAIN 5"/>
    <property type="match status" value="1"/>
</dbReference>
<evidence type="ECO:0000256" key="3">
    <source>
        <dbReference type="ARBA" id="ARBA00012944"/>
    </source>
</evidence>
<feature type="transmembrane region" description="Helical" evidence="9">
    <location>
        <begin position="388"/>
        <end position="407"/>
    </location>
</feature>
<dbReference type="GO" id="GO:0003954">
    <property type="term" value="F:NADH dehydrogenase activity"/>
    <property type="evidence" value="ECO:0007669"/>
    <property type="project" value="TreeGrafter"/>
</dbReference>
<evidence type="ECO:0000313" key="11">
    <source>
        <dbReference type="EMBL" id="ALP46621.1"/>
    </source>
</evidence>
<evidence type="ECO:0000256" key="1">
    <source>
        <dbReference type="ARBA" id="ARBA00003257"/>
    </source>
</evidence>
<keyword evidence="5 9" id="KW-1133">Transmembrane helix</keyword>
<dbReference type="InterPro" id="IPR003945">
    <property type="entry name" value="NU5C-like"/>
</dbReference>
<evidence type="ECO:0000259" key="10">
    <source>
        <dbReference type="Pfam" id="PF00361"/>
    </source>
</evidence>
<dbReference type="Pfam" id="PF00361">
    <property type="entry name" value="Proton_antipo_M"/>
    <property type="match status" value="1"/>
</dbReference>
<feature type="transmembrane region" description="Helical" evidence="9">
    <location>
        <begin position="53"/>
        <end position="74"/>
    </location>
</feature>
<comment type="subcellular location">
    <subcellularLocation>
        <location evidence="2">Membrane</location>
        <topology evidence="2">Multi-pass membrane protein</topology>
    </subcellularLocation>
</comment>
<dbReference type="EC" id="7.1.1.2" evidence="3"/>
<organism evidence="11">
    <name type="scientific">Tyrophagus longior</name>
    <name type="common">Cucumber mite</name>
    <dbReference type="NCBI Taxonomy" id="223634"/>
    <lineage>
        <taxon>Eukaryota</taxon>
        <taxon>Metazoa</taxon>
        <taxon>Ecdysozoa</taxon>
        <taxon>Arthropoda</taxon>
        <taxon>Chelicerata</taxon>
        <taxon>Arachnida</taxon>
        <taxon>Acari</taxon>
        <taxon>Acariformes</taxon>
        <taxon>Sarcoptiformes</taxon>
        <taxon>Astigmata</taxon>
        <taxon>Acaroidea</taxon>
        <taxon>Acaridae</taxon>
        <taxon>Tyrophaginae</taxon>
        <taxon>Tyrophagus</taxon>
    </lineage>
</organism>
<reference evidence="11" key="1">
    <citation type="submission" date="2015-05" db="EMBL/GenBank/DDBJ databases">
        <authorList>
            <person name="Wang D.B."/>
            <person name="Wang M."/>
        </authorList>
    </citation>
    <scope>NUCLEOTIDE SEQUENCE</scope>
</reference>
<dbReference type="GO" id="GO:0016020">
    <property type="term" value="C:membrane"/>
    <property type="evidence" value="ECO:0007669"/>
    <property type="project" value="UniProtKB-SubCell"/>
</dbReference>
<dbReference type="PANTHER" id="PTHR42829:SF2">
    <property type="entry name" value="NADH-UBIQUINONE OXIDOREDUCTASE CHAIN 5"/>
    <property type="match status" value="1"/>
</dbReference>
<dbReference type="RefSeq" id="YP_009192677.1">
    <property type="nucleotide sequence ID" value="NC_028725.1"/>
</dbReference>
<dbReference type="GO" id="GO:0042773">
    <property type="term" value="P:ATP synthesis coupled electron transport"/>
    <property type="evidence" value="ECO:0007669"/>
    <property type="project" value="InterPro"/>
</dbReference>
<evidence type="ECO:0000256" key="6">
    <source>
        <dbReference type="ARBA" id="ARBA00023136"/>
    </source>
</evidence>
<keyword evidence="6 9" id="KW-0472">Membrane</keyword>
<dbReference type="AlphaFoldDB" id="A0A0S2SXE6"/>
<feature type="transmembrane region" description="Helical" evidence="9">
    <location>
        <begin position="329"/>
        <end position="349"/>
    </location>
</feature>
<feature type="transmembrane region" description="Helical" evidence="9">
    <location>
        <begin position="86"/>
        <end position="104"/>
    </location>
</feature>
<dbReference type="EMBL" id="KR869095">
    <property type="protein sequence ID" value="ALP46621.1"/>
    <property type="molecule type" value="Genomic_DNA"/>
</dbReference>
<feature type="transmembrane region" description="Helical" evidence="9">
    <location>
        <begin position="361"/>
        <end position="382"/>
    </location>
</feature>
<protein>
    <recommendedName>
        <fullName evidence="3">NADH:ubiquinone reductase (H(+)-translocating)</fullName>
        <ecNumber evidence="3">7.1.1.2</ecNumber>
    </recommendedName>
    <alternativeName>
        <fullName evidence="7">NADH dehydrogenase subunit 5</fullName>
    </alternativeName>
</protein>
<evidence type="ECO:0000256" key="8">
    <source>
        <dbReference type="ARBA" id="ARBA00049551"/>
    </source>
</evidence>
<dbReference type="InterPro" id="IPR001750">
    <property type="entry name" value="ND/Mrp_TM"/>
</dbReference>
<feature type="transmembrane region" description="Helical" evidence="9">
    <location>
        <begin position="237"/>
        <end position="261"/>
    </location>
</feature>
<sequence>MWLSFRFFVLLLFFFFLLLYFHQSKMGFAFQETMPFNLLSEMPFWFCVDYVSLFFFSVVSIISCVVFLYSKFYMDDKFTEVNSMNHRFFYLFILFVVSMFFLVFSGSWVVVMLGWDGLGFVSFLLVIYYNNSSSLDSGVITVFTNRLGDCLFILSFIFFFYWGFFSLDFLTSDCCFFFRLVIFVGSITKSAQLPFSSWLPAAMAAPTPVSSLVDSSTLVTAGVYLLLRFNFLIYSSFYLLLPLSLLTSLLAGACPVCEFDFKKVVAMSTLSQLGFMLFSISSGFWLLGFLHIIFQAFFKSSLFLSTGNLMHYLGGNQDSRNFGSLGFSFFSKLIFSMSSLSLMGFPFSLGFYSKDTIMGELLFTYFTFSSFVFILSCCFTVAYSIRLVYMGFMMFSSFFSTTSFNYLTESS</sequence>
<dbReference type="PRINTS" id="PR01434">
    <property type="entry name" value="NADHDHGNASE5"/>
</dbReference>
<evidence type="ECO:0000256" key="4">
    <source>
        <dbReference type="ARBA" id="ARBA00022692"/>
    </source>
</evidence>
<proteinExistence type="predicted"/>
<keyword evidence="4 9" id="KW-0812">Transmembrane</keyword>
<accession>A0A0S2SXE6</accession>
<evidence type="ECO:0000256" key="7">
    <source>
        <dbReference type="ARBA" id="ARBA00031027"/>
    </source>
</evidence>
<dbReference type="GO" id="GO:0015990">
    <property type="term" value="P:electron transport coupled proton transport"/>
    <property type="evidence" value="ECO:0007669"/>
    <property type="project" value="TreeGrafter"/>
</dbReference>